<dbReference type="InterPro" id="IPR006093">
    <property type="entry name" value="Oxy_OxRdtase_FAD_BS"/>
</dbReference>
<dbReference type="PANTHER" id="PTHR42973">
    <property type="entry name" value="BINDING OXIDOREDUCTASE, PUTATIVE (AFU_ORTHOLOGUE AFUA_1G17690)-RELATED"/>
    <property type="match status" value="1"/>
</dbReference>
<dbReference type="InterPro" id="IPR016167">
    <property type="entry name" value="FAD-bd_PCMH_sub1"/>
</dbReference>
<dbReference type="RefSeq" id="WP_169325482.1">
    <property type="nucleotide sequence ID" value="NZ_JABCJJ010000023.1"/>
</dbReference>
<dbReference type="PANTHER" id="PTHR42973:SF39">
    <property type="entry name" value="FAD-BINDING PCMH-TYPE DOMAIN-CONTAINING PROTEIN"/>
    <property type="match status" value="1"/>
</dbReference>
<evidence type="ECO:0000256" key="2">
    <source>
        <dbReference type="ARBA" id="ARBA00005466"/>
    </source>
</evidence>
<dbReference type="Gene3D" id="3.40.462.20">
    <property type="match status" value="1"/>
</dbReference>
<evidence type="ECO:0000256" key="1">
    <source>
        <dbReference type="ARBA" id="ARBA00001974"/>
    </source>
</evidence>
<comment type="caution">
    <text evidence="7">The sequence shown here is derived from an EMBL/GenBank/DDBJ whole genome shotgun (WGS) entry which is preliminary data.</text>
</comment>
<evidence type="ECO:0000313" key="7">
    <source>
        <dbReference type="EMBL" id="NMR21106.1"/>
    </source>
</evidence>
<gene>
    <name evidence="7" type="ORF">HIR71_12900</name>
</gene>
<dbReference type="InterPro" id="IPR016169">
    <property type="entry name" value="FAD-bd_PCMH_sub2"/>
</dbReference>
<protein>
    <submittedName>
        <fullName evidence="7">FAD-binding oxidoreductase</fullName>
    </submittedName>
</protein>
<keyword evidence="3" id="KW-0285">Flavoprotein</keyword>
<dbReference type="InterPro" id="IPR006094">
    <property type="entry name" value="Oxid_FAD_bind_N"/>
</dbReference>
<keyword evidence="5" id="KW-0560">Oxidoreductase</keyword>
<dbReference type="AlphaFoldDB" id="A0A7Y0QHF9"/>
<dbReference type="GO" id="GO:0071949">
    <property type="term" value="F:FAD binding"/>
    <property type="evidence" value="ECO:0007669"/>
    <property type="project" value="InterPro"/>
</dbReference>
<comment type="similarity">
    <text evidence="2">Belongs to the oxygen-dependent FAD-linked oxidoreductase family.</text>
</comment>
<evidence type="ECO:0000313" key="8">
    <source>
        <dbReference type="Proteomes" id="UP000562124"/>
    </source>
</evidence>
<dbReference type="Pfam" id="PF01565">
    <property type="entry name" value="FAD_binding_4"/>
    <property type="match status" value="1"/>
</dbReference>
<evidence type="ECO:0000256" key="4">
    <source>
        <dbReference type="ARBA" id="ARBA00022827"/>
    </source>
</evidence>
<dbReference type="SUPFAM" id="SSF56176">
    <property type="entry name" value="FAD-binding/transporter-associated domain-like"/>
    <property type="match status" value="1"/>
</dbReference>
<dbReference type="InterPro" id="IPR036318">
    <property type="entry name" value="FAD-bd_PCMH-like_sf"/>
</dbReference>
<reference evidence="7 8" key="1">
    <citation type="submission" date="2020-04" db="EMBL/GenBank/DDBJ databases">
        <title>Sequencing and Assembly of C. fimi.</title>
        <authorList>
            <person name="Ramsey A.R."/>
        </authorList>
    </citation>
    <scope>NUCLEOTIDE SEQUENCE [LARGE SCALE GENOMIC DNA]</scope>
    <source>
        <strain evidence="7 8">SB</strain>
    </source>
</reference>
<name>A0A7Y0QHF9_CELFI</name>
<sequence>MSTDTRTTPAVATHPVATHPVATPPVALDRARTLRTLTGAPLHLPGDPGYDDARTPWNLAVDQRPAAVALPRDAAEVADVVRAAAAAGLRVAPQGTGHNAGPLGPLGDVVLLRTSLMRGVEIDATARRARVEAGALWSDVVGTAAEHGLAALHGSSPDVGVVGYTLGGGMGWYARTHGLAAHHVTAADLVLADGSTVHVDADHEPDLLWALRGGGGNVGVVVGLEFELFAIPDAYAGMLVWGWERAPEVLERWVAWTADAPDAVTTSFRLMQIPPLPDIPEPFRGRRLVIVDGAVLGDDDAACADVIADLRGLAPEIDTFARVPAASLVRLHLDPEGPTPAVADTSVLAELPAAAQSMLLAVAGPGSTSGLTMVELRQLGGALGRPDAGGSALDHLDGAFVLFAGGLAATPEMGAAMGHQAADVVAALEPWANGRQYLNFAESRVDASTGYAPAAYRRLQAVRASVDPTGRLLANHPVGTRDTRGDTGAR</sequence>
<dbReference type="InterPro" id="IPR050416">
    <property type="entry name" value="FAD-linked_Oxidoreductase"/>
</dbReference>
<dbReference type="EMBL" id="JABCJJ010000023">
    <property type="protein sequence ID" value="NMR21106.1"/>
    <property type="molecule type" value="Genomic_DNA"/>
</dbReference>
<evidence type="ECO:0000259" key="6">
    <source>
        <dbReference type="PROSITE" id="PS51387"/>
    </source>
</evidence>
<dbReference type="GO" id="GO:0016491">
    <property type="term" value="F:oxidoreductase activity"/>
    <property type="evidence" value="ECO:0007669"/>
    <property type="project" value="UniProtKB-KW"/>
</dbReference>
<proteinExistence type="inferred from homology"/>
<dbReference type="PROSITE" id="PS51387">
    <property type="entry name" value="FAD_PCMH"/>
    <property type="match status" value="1"/>
</dbReference>
<dbReference type="InterPro" id="IPR016166">
    <property type="entry name" value="FAD-bd_PCMH"/>
</dbReference>
<accession>A0A7Y0QHF9</accession>
<keyword evidence="4" id="KW-0274">FAD</keyword>
<feature type="domain" description="FAD-binding PCMH-type" evidence="6">
    <location>
        <begin position="61"/>
        <end position="231"/>
    </location>
</feature>
<keyword evidence="8" id="KW-1185">Reference proteome</keyword>
<evidence type="ECO:0000256" key="3">
    <source>
        <dbReference type="ARBA" id="ARBA00022630"/>
    </source>
</evidence>
<dbReference type="PROSITE" id="PS00862">
    <property type="entry name" value="OX2_COVAL_FAD"/>
    <property type="match status" value="1"/>
</dbReference>
<comment type="cofactor">
    <cofactor evidence="1">
        <name>FAD</name>
        <dbReference type="ChEBI" id="CHEBI:57692"/>
    </cofactor>
</comment>
<dbReference type="Gene3D" id="3.30.43.10">
    <property type="entry name" value="Uridine Diphospho-n-acetylenolpyruvylglucosamine Reductase, domain 2"/>
    <property type="match status" value="1"/>
</dbReference>
<dbReference type="Proteomes" id="UP000562124">
    <property type="component" value="Unassembled WGS sequence"/>
</dbReference>
<dbReference type="Gene3D" id="3.30.465.10">
    <property type="match status" value="1"/>
</dbReference>
<evidence type="ECO:0000256" key="5">
    <source>
        <dbReference type="ARBA" id="ARBA00023002"/>
    </source>
</evidence>
<organism evidence="7 8">
    <name type="scientific">Cellulomonas fimi</name>
    <dbReference type="NCBI Taxonomy" id="1708"/>
    <lineage>
        <taxon>Bacteria</taxon>
        <taxon>Bacillati</taxon>
        <taxon>Actinomycetota</taxon>
        <taxon>Actinomycetes</taxon>
        <taxon>Micrococcales</taxon>
        <taxon>Cellulomonadaceae</taxon>
        <taxon>Cellulomonas</taxon>
    </lineage>
</organism>